<evidence type="ECO:0000256" key="1">
    <source>
        <dbReference type="ARBA" id="ARBA00005582"/>
    </source>
</evidence>
<dbReference type="EMBL" id="VCIW01000013">
    <property type="protein sequence ID" value="TLS50731.1"/>
    <property type="molecule type" value="Genomic_DNA"/>
</dbReference>
<evidence type="ECO:0000259" key="4">
    <source>
        <dbReference type="PROSITE" id="PS51462"/>
    </source>
</evidence>
<dbReference type="OrthoDB" id="369191at2"/>
<keyword evidence="6" id="KW-1185">Reference proteome</keyword>
<dbReference type="PROSITE" id="PS51462">
    <property type="entry name" value="NUDIX"/>
    <property type="match status" value="1"/>
</dbReference>
<evidence type="ECO:0000313" key="6">
    <source>
        <dbReference type="Proteomes" id="UP000309676"/>
    </source>
</evidence>
<comment type="caution">
    <text evidence="5">The sequence shown here is derived from an EMBL/GenBank/DDBJ whole genome shotgun (WGS) entry which is preliminary data.</text>
</comment>
<dbReference type="Proteomes" id="UP000309676">
    <property type="component" value="Unassembled WGS sequence"/>
</dbReference>
<dbReference type="SUPFAM" id="SSF55811">
    <property type="entry name" value="Nudix"/>
    <property type="match status" value="1"/>
</dbReference>
<gene>
    <name evidence="5" type="ORF">FE782_18695</name>
</gene>
<dbReference type="InterPro" id="IPR020084">
    <property type="entry name" value="NUDIX_hydrolase_CS"/>
</dbReference>
<sequence length="163" mass="18710">MEAKQEREHRHTGVYGVCVSDQRLLVIRKRLGPYSGQYDLPGGRLEPSESLEQAVMREFREETGTAVRVVSSIGVCDFQVLWTLKDRSTERLHHIAMLYQVEVDRRAEVHPIEAFPEQDSDGAVWLPPEEIEPRAASPAVLQAVEWLRSHRLSVARSLFDYRT</sequence>
<dbReference type="PANTHER" id="PTHR43736">
    <property type="entry name" value="ADP-RIBOSE PYROPHOSPHATASE"/>
    <property type="match status" value="1"/>
</dbReference>
<feature type="domain" description="Nudix hydrolase" evidence="4">
    <location>
        <begin position="7"/>
        <end position="148"/>
    </location>
</feature>
<dbReference type="PRINTS" id="PR00502">
    <property type="entry name" value="NUDIXFAMILY"/>
</dbReference>
<evidence type="ECO:0000313" key="5">
    <source>
        <dbReference type="EMBL" id="TLS50731.1"/>
    </source>
</evidence>
<dbReference type="InterPro" id="IPR015797">
    <property type="entry name" value="NUDIX_hydrolase-like_dom_sf"/>
</dbReference>
<dbReference type="PROSITE" id="PS00893">
    <property type="entry name" value="NUDIX_BOX"/>
    <property type="match status" value="1"/>
</dbReference>
<dbReference type="Gene3D" id="3.90.79.10">
    <property type="entry name" value="Nucleoside Triphosphate Pyrophosphohydrolase"/>
    <property type="match status" value="1"/>
</dbReference>
<dbReference type="InterPro" id="IPR000086">
    <property type="entry name" value="NUDIX_hydrolase_dom"/>
</dbReference>
<dbReference type="AlphaFoldDB" id="A0A5R9G4M6"/>
<reference evidence="5 6" key="1">
    <citation type="submission" date="2019-05" db="EMBL/GenBank/DDBJ databases">
        <authorList>
            <person name="Narsing Rao M.P."/>
            <person name="Li W.J."/>
        </authorList>
    </citation>
    <scope>NUCLEOTIDE SEQUENCE [LARGE SCALE GENOMIC DNA]</scope>
    <source>
        <strain evidence="5 6">SYSU_K30003</strain>
    </source>
</reference>
<organism evidence="5 6">
    <name type="scientific">Paenibacillus antri</name>
    <dbReference type="NCBI Taxonomy" id="2582848"/>
    <lineage>
        <taxon>Bacteria</taxon>
        <taxon>Bacillati</taxon>
        <taxon>Bacillota</taxon>
        <taxon>Bacilli</taxon>
        <taxon>Bacillales</taxon>
        <taxon>Paenibacillaceae</taxon>
        <taxon>Paenibacillus</taxon>
    </lineage>
</organism>
<name>A0A5R9G4M6_9BACL</name>
<evidence type="ECO:0000256" key="3">
    <source>
        <dbReference type="RuleBase" id="RU003476"/>
    </source>
</evidence>
<dbReference type="PANTHER" id="PTHR43736:SF1">
    <property type="entry name" value="DIHYDRONEOPTERIN TRIPHOSPHATE DIPHOSPHATASE"/>
    <property type="match status" value="1"/>
</dbReference>
<dbReference type="CDD" id="cd04686">
    <property type="entry name" value="NUDIX_Hydrolase"/>
    <property type="match status" value="1"/>
</dbReference>
<accession>A0A5R9G4M6</accession>
<dbReference type="InterPro" id="IPR020476">
    <property type="entry name" value="Nudix_hydrolase"/>
</dbReference>
<protein>
    <submittedName>
        <fullName evidence="5">NUDIX hydrolase</fullName>
    </submittedName>
</protein>
<dbReference type="RefSeq" id="WP_138195764.1">
    <property type="nucleotide sequence ID" value="NZ_VCIW01000013.1"/>
</dbReference>
<proteinExistence type="inferred from homology"/>
<dbReference type="Pfam" id="PF00293">
    <property type="entry name" value="NUDIX"/>
    <property type="match status" value="1"/>
</dbReference>
<evidence type="ECO:0000256" key="2">
    <source>
        <dbReference type="ARBA" id="ARBA00022801"/>
    </source>
</evidence>
<dbReference type="GO" id="GO:0016787">
    <property type="term" value="F:hydrolase activity"/>
    <property type="evidence" value="ECO:0007669"/>
    <property type="project" value="UniProtKB-KW"/>
</dbReference>
<keyword evidence="2 3" id="KW-0378">Hydrolase</keyword>
<comment type="similarity">
    <text evidence="1 3">Belongs to the Nudix hydrolase family.</text>
</comment>